<protein>
    <submittedName>
        <fullName evidence="2">Uncharacterized protein</fullName>
    </submittedName>
</protein>
<dbReference type="AlphaFoldDB" id="A0AA36IC61"/>
<feature type="transmembrane region" description="Helical" evidence="1">
    <location>
        <begin position="410"/>
        <end position="435"/>
    </location>
</feature>
<accession>A0AA36IC61</accession>
<evidence type="ECO:0000313" key="2">
    <source>
        <dbReference type="EMBL" id="CAJ1384056.1"/>
    </source>
</evidence>
<organism evidence="2 3">
    <name type="scientific">Effrenium voratum</name>
    <dbReference type="NCBI Taxonomy" id="2562239"/>
    <lineage>
        <taxon>Eukaryota</taxon>
        <taxon>Sar</taxon>
        <taxon>Alveolata</taxon>
        <taxon>Dinophyceae</taxon>
        <taxon>Suessiales</taxon>
        <taxon>Symbiodiniaceae</taxon>
        <taxon>Effrenium</taxon>
    </lineage>
</organism>
<feature type="transmembrane region" description="Helical" evidence="1">
    <location>
        <begin position="68"/>
        <end position="89"/>
    </location>
</feature>
<feature type="transmembrane region" description="Helical" evidence="1">
    <location>
        <begin position="299"/>
        <end position="318"/>
    </location>
</feature>
<feature type="transmembrane region" description="Helical" evidence="1">
    <location>
        <begin position="36"/>
        <end position="56"/>
    </location>
</feature>
<name>A0AA36IC61_9DINO</name>
<sequence length="453" mass="48119">MSKPRLPAAALRRQDFEAEDECCVDTFCSGRRCFQILAAAHTTGGLVAISMISAIIDAQLSQQSRIWGFPSSGIHALGGFAILPLLGQLLSKADSGDASRIIAGVAFICGLLVALALPVMFIAGNGSLVPDVCCLASLLLGACEASVRLVLLNEVQATSLHLTQSLGVAFFLSFLGRALGSAVANTPWGTNGYFVGVNSKRCPTGSTCMRVQVCMLLALPFQLLGLCLAMRLRSEKKRWRSRTPKDLAVESHNKEKEDIEMEELLQDPGTVIALVGALLCSISSSCAEEQSRRFAGGDWVGLALAACFLSCCFVRSWVRCLGGFGTWMVAALLNSFLLLLVPAVADWQRPFWVALAAGLLPLVLVTLPAVVAIRRTRARQRPPCVALALVLALQEGGQVLWTLAGPLFALGLVASTGLGSVCSAYVAVLCSRAIVCDRDGDKKRARAPRASEV</sequence>
<evidence type="ECO:0000313" key="3">
    <source>
        <dbReference type="Proteomes" id="UP001178507"/>
    </source>
</evidence>
<keyword evidence="1" id="KW-0812">Transmembrane</keyword>
<comment type="caution">
    <text evidence="2">The sequence shown here is derived from an EMBL/GenBank/DDBJ whole genome shotgun (WGS) entry which is preliminary data.</text>
</comment>
<keyword evidence="3" id="KW-1185">Reference proteome</keyword>
<feature type="transmembrane region" description="Helical" evidence="1">
    <location>
        <begin position="351"/>
        <end position="373"/>
    </location>
</feature>
<dbReference type="EMBL" id="CAUJNA010001076">
    <property type="protein sequence ID" value="CAJ1384056.1"/>
    <property type="molecule type" value="Genomic_DNA"/>
</dbReference>
<keyword evidence="1" id="KW-1133">Transmembrane helix</keyword>
<evidence type="ECO:0000256" key="1">
    <source>
        <dbReference type="SAM" id="Phobius"/>
    </source>
</evidence>
<gene>
    <name evidence="2" type="ORF">EVOR1521_LOCUS10992</name>
</gene>
<feature type="transmembrane region" description="Helical" evidence="1">
    <location>
        <begin position="209"/>
        <end position="232"/>
    </location>
</feature>
<feature type="transmembrane region" description="Helical" evidence="1">
    <location>
        <begin position="101"/>
        <end position="122"/>
    </location>
</feature>
<proteinExistence type="predicted"/>
<keyword evidence="1" id="KW-0472">Membrane</keyword>
<dbReference type="Proteomes" id="UP001178507">
    <property type="component" value="Unassembled WGS sequence"/>
</dbReference>
<reference evidence="2" key="1">
    <citation type="submission" date="2023-08" db="EMBL/GenBank/DDBJ databases">
        <authorList>
            <person name="Chen Y."/>
            <person name="Shah S."/>
            <person name="Dougan E. K."/>
            <person name="Thang M."/>
            <person name="Chan C."/>
        </authorList>
    </citation>
    <scope>NUCLEOTIDE SEQUENCE</scope>
</reference>
<feature type="transmembrane region" description="Helical" evidence="1">
    <location>
        <begin position="325"/>
        <end position="345"/>
    </location>
</feature>